<reference evidence="2" key="1">
    <citation type="submission" date="2023-06" db="EMBL/GenBank/DDBJ databases">
        <title>Conoideocrella luteorostrata (Hypocreales: Clavicipitaceae), a potential biocontrol fungus for elongate hemlock scale in United States Christmas tree production areas.</title>
        <authorList>
            <person name="Barrett H."/>
            <person name="Lovett B."/>
            <person name="Macias A.M."/>
            <person name="Stajich J.E."/>
            <person name="Kasson M.T."/>
        </authorList>
    </citation>
    <scope>NUCLEOTIDE SEQUENCE</scope>
    <source>
        <strain evidence="2">ARSEF 14590</strain>
    </source>
</reference>
<dbReference type="Proteomes" id="UP001251528">
    <property type="component" value="Unassembled WGS sequence"/>
</dbReference>
<sequence length="227" mass="24048">MSGQGNSHFGRSQFDSQSGQQMSTSYGPTNNSAAPPLASNYRQQQQHMAQGRGSQQGSSQQVQNQGNFHVPHNLNQVSNGPGFSLDHVGQHGLPNSAAISQQLPQQDQAGSAQQPEQQVIDIDSGISSLPSTNKAIIYSRSDTYAAYLEGQRSNQAMVDSMAGLMNSTSQWIQMIIRKEDSEQIQSGGSLYPPGTGTLPQSGSGNGSFQGDGNGFSDQPMNLGSGNQ</sequence>
<proteinExistence type="predicted"/>
<dbReference type="AlphaFoldDB" id="A0AAJ0FXQ3"/>
<evidence type="ECO:0000313" key="3">
    <source>
        <dbReference type="Proteomes" id="UP001251528"/>
    </source>
</evidence>
<dbReference type="EMBL" id="JASWJB010000140">
    <property type="protein sequence ID" value="KAK2595183.1"/>
    <property type="molecule type" value="Genomic_DNA"/>
</dbReference>
<keyword evidence="3" id="KW-1185">Reference proteome</keyword>
<accession>A0AAJ0FXQ3</accession>
<protein>
    <submittedName>
        <fullName evidence="2">Uncharacterized protein</fullName>
    </submittedName>
</protein>
<feature type="compositionally biased region" description="Gly residues" evidence="1">
    <location>
        <begin position="203"/>
        <end position="213"/>
    </location>
</feature>
<evidence type="ECO:0000256" key="1">
    <source>
        <dbReference type="SAM" id="MobiDB-lite"/>
    </source>
</evidence>
<name>A0AAJ0FXQ3_9HYPO</name>
<comment type="caution">
    <text evidence="2">The sequence shown here is derived from an EMBL/GenBank/DDBJ whole genome shotgun (WGS) entry which is preliminary data.</text>
</comment>
<feature type="region of interest" description="Disordered" evidence="1">
    <location>
        <begin position="182"/>
        <end position="227"/>
    </location>
</feature>
<organism evidence="2 3">
    <name type="scientific">Conoideocrella luteorostrata</name>
    <dbReference type="NCBI Taxonomy" id="1105319"/>
    <lineage>
        <taxon>Eukaryota</taxon>
        <taxon>Fungi</taxon>
        <taxon>Dikarya</taxon>
        <taxon>Ascomycota</taxon>
        <taxon>Pezizomycotina</taxon>
        <taxon>Sordariomycetes</taxon>
        <taxon>Hypocreomycetidae</taxon>
        <taxon>Hypocreales</taxon>
        <taxon>Clavicipitaceae</taxon>
        <taxon>Conoideocrella</taxon>
    </lineage>
</organism>
<feature type="compositionally biased region" description="Polar residues" evidence="1">
    <location>
        <begin position="1"/>
        <end position="33"/>
    </location>
</feature>
<feature type="region of interest" description="Disordered" evidence="1">
    <location>
        <begin position="1"/>
        <end position="93"/>
    </location>
</feature>
<feature type="compositionally biased region" description="Polar residues" evidence="1">
    <location>
        <begin position="214"/>
        <end position="227"/>
    </location>
</feature>
<feature type="compositionally biased region" description="Low complexity" evidence="1">
    <location>
        <begin position="50"/>
        <end position="66"/>
    </location>
</feature>
<evidence type="ECO:0000313" key="2">
    <source>
        <dbReference type="EMBL" id="KAK2595183.1"/>
    </source>
</evidence>
<gene>
    <name evidence="2" type="ORF">QQS21_007088</name>
</gene>